<comment type="similarity">
    <text evidence="9 10">Belongs to the TrpA family.</text>
</comment>
<reference evidence="11" key="1">
    <citation type="journal article" date="2014" name="Int. J. Syst. Evol. Microbiol.">
        <title>Complete genome sequence of Corynebacterium casei LMG S-19264T (=DSM 44701T), isolated from a smear-ripened cheese.</title>
        <authorList>
            <consortium name="US DOE Joint Genome Institute (JGI-PGF)"/>
            <person name="Walter F."/>
            <person name="Albersmeier A."/>
            <person name="Kalinowski J."/>
            <person name="Ruckert C."/>
        </authorList>
    </citation>
    <scope>NUCLEOTIDE SEQUENCE</scope>
    <source>
        <strain evidence="11">CGMCC 1.12181</strain>
    </source>
</reference>
<dbReference type="EC" id="4.2.1.20" evidence="9"/>
<comment type="subunit">
    <text evidence="3 9">Tetramer of two alpha and two beta chains.</text>
</comment>
<evidence type="ECO:0000256" key="3">
    <source>
        <dbReference type="ARBA" id="ARBA00011270"/>
    </source>
</evidence>
<keyword evidence="6 9" id="KW-0057">Aromatic amino acid biosynthesis</keyword>
<keyword evidence="12" id="KW-1185">Reference proteome</keyword>
<evidence type="ECO:0000256" key="6">
    <source>
        <dbReference type="ARBA" id="ARBA00023141"/>
    </source>
</evidence>
<dbReference type="Pfam" id="PF00290">
    <property type="entry name" value="Trp_syntA"/>
    <property type="match status" value="1"/>
</dbReference>
<evidence type="ECO:0000256" key="5">
    <source>
        <dbReference type="ARBA" id="ARBA00022822"/>
    </source>
</evidence>
<dbReference type="InterPro" id="IPR002028">
    <property type="entry name" value="Trp_synthase_suA"/>
</dbReference>
<evidence type="ECO:0000256" key="7">
    <source>
        <dbReference type="ARBA" id="ARBA00023239"/>
    </source>
</evidence>
<protein>
    <recommendedName>
        <fullName evidence="9">Tryptophan synthase alpha chain</fullName>
        <ecNumber evidence="9">4.2.1.20</ecNumber>
    </recommendedName>
</protein>
<dbReference type="GO" id="GO:0005829">
    <property type="term" value="C:cytosol"/>
    <property type="evidence" value="ECO:0007669"/>
    <property type="project" value="TreeGrafter"/>
</dbReference>
<sequence length="267" mass="28573">MNQLLTETLSNLNHKKALIPFITAGYPDPKMTLPIMHCLVENGADVIELGMPFSDPMADGPVIQKASEQAIKQGTGLKQTLQMVYEFRQTNQTTPIVLMGYLNPIESMGYEVFVEQAARAGVNAVLLVDSPPEESADIQTHLKAHNMQQIYLVAPTTSAQRKQLICDVAAGFIYYVALKGVTGAADLNTDAVNHAVKALKATTQLPVAVGFGVKDADSAVAVAREADAVVIGSALIKIIDAAADNVESVLQQVGEFMRPIRAALDSL</sequence>
<dbReference type="InterPro" id="IPR018204">
    <property type="entry name" value="Trp_synthase_alpha_AS"/>
</dbReference>
<comment type="catalytic activity">
    <reaction evidence="8 9">
        <text>(1S,2R)-1-C-(indol-3-yl)glycerol 3-phosphate + L-serine = D-glyceraldehyde 3-phosphate + L-tryptophan + H2O</text>
        <dbReference type="Rhea" id="RHEA:10532"/>
        <dbReference type="ChEBI" id="CHEBI:15377"/>
        <dbReference type="ChEBI" id="CHEBI:33384"/>
        <dbReference type="ChEBI" id="CHEBI:57912"/>
        <dbReference type="ChEBI" id="CHEBI:58866"/>
        <dbReference type="ChEBI" id="CHEBI:59776"/>
        <dbReference type="EC" id="4.2.1.20"/>
    </reaction>
</comment>
<dbReference type="NCBIfam" id="TIGR00262">
    <property type="entry name" value="trpA"/>
    <property type="match status" value="1"/>
</dbReference>
<evidence type="ECO:0000256" key="4">
    <source>
        <dbReference type="ARBA" id="ARBA00022605"/>
    </source>
</evidence>
<dbReference type="PROSITE" id="PS00167">
    <property type="entry name" value="TRP_SYNTHASE_ALPHA"/>
    <property type="match status" value="1"/>
</dbReference>
<evidence type="ECO:0000256" key="8">
    <source>
        <dbReference type="ARBA" id="ARBA00049047"/>
    </source>
</evidence>
<comment type="caution">
    <text evidence="11">The sequence shown here is derived from an EMBL/GenBank/DDBJ whole genome shotgun (WGS) entry which is preliminary data.</text>
</comment>
<reference evidence="11" key="2">
    <citation type="submission" date="2020-09" db="EMBL/GenBank/DDBJ databases">
        <authorList>
            <person name="Sun Q."/>
            <person name="Zhou Y."/>
        </authorList>
    </citation>
    <scope>NUCLEOTIDE SEQUENCE</scope>
    <source>
        <strain evidence="11">CGMCC 1.12181</strain>
    </source>
</reference>
<dbReference type="InterPro" id="IPR011060">
    <property type="entry name" value="RibuloseP-bd_barrel"/>
</dbReference>
<dbReference type="HAMAP" id="MF_00131">
    <property type="entry name" value="Trp_synth_alpha"/>
    <property type="match status" value="1"/>
</dbReference>
<keyword evidence="7 9" id="KW-0456">Lyase</keyword>
<dbReference type="PANTHER" id="PTHR43406:SF1">
    <property type="entry name" value="TRYPTOPHAN SYNTHASE ALPHA CHAIN, CHLOROPLASTIC"/>
    <property type="match status" value="1"/>
</dbReference>
<evidence type="ECO:0000256" key="10">
    <source>
        <dbReference type="RuleBase" id="RU003662"/>
    </source>
</evidence>
<organism evidence="11 12">
    <name type="scientific">Marinicella pacifica</name>
    <dbReference type="NCBI Taxonomy" id="1171543"/>
    <lineage>
        <taxon>Bacteria</taxon>
        <taxon>Pseudomonadati</taxon>
        <taxon>Pseudomonadota</taxon>
        <taxon>Gammaproteobacteria</taxon>
        <taxon>Lysobacterales</taxon>
        <taxon>Marinicellaceae</taxon>
        <taxon>Marinicella</taxon>
    </lineage>
</organism>
<dbReference type="InterPro" id="IPR013785">
    <property type="entry name" value="Aldolase_TIM"/>
</dbReference>
<dbReference type="EMBL" id="BMEO01000011">
    <property type="protein sequence ID" value="GGG00260.1"/>
    <property type="molecule type" value="Genomic_DNA"/>
</dbReference>
<accession>A0A917CUQ9</accession>
<keyword evidence="4 9" id="KW-0028">Amino-acid biosynthesis</keyword>
<dbReference type="RefSeq" id="WP_188365784.1">
    <property type="nucleotide sequence ID" value="NZ_BAABJF010000024.1"/>
</dbReference>
<gene>
    <name evidence="9 11" type="primary">trpA</name>
    <name evidence="11" type="ORF">GCM10011365_21840</name>
</gene>
<keyword evidence="5 9" id="KW-0822">Tryptophan biosynthesis</keyword>
<name>A0A917CUQ9_9GAMM</name>
<comment type="function">
    <text evidence="1 9">The alpha subunit is responsible for the aldol cleavage of indoleglycerol phosphate to indole and glyceraldehyde 3-phosphate.</text>
</comment>
<dbReference type="Proteomes" id="UP000605253">
    <property type="component" value="Unassembled WGS sequence"/>
</dbReference>
<feature type="active site" description="Proton acceptor" evidence="9">
    <location>
        <position position="59"/>
    </location>
</feature>
<dbReference type="GO" id="GO:0004834">
    <property type="term" value="F:tryptophan synthase activity"/>
    <property type="evidence" value="ECO:0007669"/>
    <property type="project" value="UniProtKB-UniRule"/>
</dbReference>
<dbReference type="Gene3D" id="3.20.20.70">
    <property type="entry name" value="Aldolase class I"/>
    <property type="match status" value="1"/>
</dbReference>
<evidence type="ECO:0000256" key="9">
    <source>
        <dbReference type="HAMAP-Rule" id="MF_00131"/>
    </source>
</evidence>
<dbReference type="FunFam" id="3.20.20.70:FF:000037">
    <property type="entry name" value="Tryptophan synthase alpha chain"/>
    <property type="match status" value="1"/>
</dbReference>
<feature type="active site" description="Proton acceptor" evidence="9">
    <location>
        <position position="48"/>
    </location>
</feature>
<evidence type="ECO:0000256" key="2">
    <source>
        <dbReference type="ARBA" id="ARBA00004733"/>
    </source>
</evidence>
<evidence type="ECO:0000256" key="1">
    <source>
        <dbReference type="ARBA" id="ARBA00003365"/>
    </source>
</evidence>
<evidence type="ECO:0000313" key="11">
    <source>
        <dbReference type="EMBL" id="GGG00260.1"/>
    </source>
</evidence>
<evidence type="ECO:0000313" key="12">
    <source>
        <dbReference type="Proteomes" id="UP000605253"/>
    </source>
</evidence>
<dbReference type="CDD" id="cd04724">
    <property type="entry name" value="Tryptophan_synthase_alpha"/>
    <property type="match status" value="1"/>
</dbReference>
<dbReference type="AlphaFoldDB" id="A0A917CUQ9"/>
<dbReference type="SUPFAM" id="SSF51366">
    <property type="entry name" value="Ribulose-phoshate binding barrel"/>
    <property type="match status" value="1"/>
</dbReference>
<comment type="pathway">
    <text evidence="2 9">Amino-acid biosynthesis; L-tryptophan biosynthesis; L-tryptophan from chorismate: step 5/5.</text>
</comment>
<dbReference type="PANTHER" id="PTHR43406">
    <property type="entry name" value="TRYPTOPHAN SYNTHASE, ALPHA CHAIN"/>
    <property type="match status" value="1"/>
</dbReference>
<proteinExistence type="inferred from homology"/>